<proteinExistence type="predicted"/>
<reference evidence="2 3" key="1">
    <citation type="submission" date="2015-06" db="EMBL/GenBank/DDBJ databases">
        <title>Expansion of signal transduction pathways in fungi by whole-genome duplication.</title>
        <authorList>
            <consortium name="DOE Joint Genome Institute"/>
            <person name="Corrochano L.M."/>
            <person name="Kuo A."/>
            <person name="Marcet-Houben M."/>
            <person name="Polaino S."/>
            <person name="Salamov A."/>
            <person name="Villalobos J.M."/>
            <person name="Alvarez M.I."/>
            <person name="Avalos J."/>
            <person name="Benito E.P."/>
            <person name="Benoit I."/>
            <person name="Burger G."/>
            <person name="Camino L.P."/>
            <person name="Canovas D."/>
            <person name="Cerda-Olmedo E."/>
            <person name="Cheng J.-F."/>
            <person name="Dominguez A."/>
            <person name="Elias M."/>
            <person name="Eslava A.P."/>
            <person name="Glaser F."/>
            <person name="Grimwood J."/>
            <person name="Gutierrez G."/>
            <person name="Heitman J."/>
            <person name="Henrissat B."/>
            <person name="Iturriaga E.A."/>
            <person name="Lang B.F."/>
            <person name="Lavin J.L."/>
            <person name="Lee S."/>
            <person name="Li W."/>
            <person name="Lindquist E."/>
            <person name="Lopez-Garcia S."/>
            <person name="Luque E.M."/>
            <person name="Marcos A.T."/>
            <person name="Martin J."/>
            <person name="Mccluskey K."/>
            <person name="Medina H.R."/>
            <person name="Miralles-Duran A."/>
            <person name="Miyazaki A."/>
            <person name="Munoz-Torres E."/>
            <person name="Oguiza J.A."/>
            <person name="Ohm R."/>
            <person name="Olmedo M."/>
            <person name="Orejas M."/>
            <person name="Ortiz-Castellanos L."/>
            <person name="Pisabarro A.G."/>
            <person name="Rodriguez-Romero J."/>
            <person name="Ruiz-Herrera J."/>
            <person name="Ruiz-Vazquez R."/>
            <person name="Sanz C."/>
            <person name="Schackwitz W."/>
            <person name="Schmutz J."/>
            <person name="Shahriari M."/>
            <person name="Shelest E."/>
            <person name="Silva-Franco F."/>
            <person name="Soanes D."/>
            <person name="Syed K."/>
            <person name="Tagua V.G."/>
            <person name="Talbot N.J."/>
            <person name="Thon M."/>
            <person name="De Vries R.P."/>
            <person name="Wiebenga A."/>
            <person name="Yadav J.S."/>
            <person name="Braun E.L."/>
            <person name="Baker S."/>
            <person name="Garre V."/>
            <person name="Horwitz B."/>
            <person name="Torres-Martinez S."/>
            <person name="Idnurm A."/>
            <person name="Herrera-Estrella A."/>
            <person name="Gabaldon T."/>
            <person name="Grigoriev I.V."/>
        </authorList>
    </citation>
    <scope>NUCLEOTIDE SEQUENCE [LARGE SCALE GENOMIC DNA]</scope>
    <source>
        <strain evidence="2 3">CBS 277.49</strain>
    </source>
</reference>
<organism evidence="2 3">
    <name type="scientific">Mucor lusitanicus CBS 277.49</name>
    <dbReference type="NCBI Taxonomy" id="747725"/>
    <lineage>
        <taxon>Eukaryota</taxon>
        <taxon>Fungi</taxon>
        <taxon>Fungi incertae sedis</taxon>
        <taxon>Mucoromycota</taxon>
        <taxon>Mucoromycotina</taxon>
        <taxon>Mucoromycetes</taxon>
        <taxon>Mucorales</taxon>
        <taxon>Mucorineae</taxon>
        <taxon>Mucoraceae</taxon>
        <taxon>Mucor</taxon>
    </lineage>
</organism>
<name>A0A168H811_MUCCL</name>
<dbReference type="VEuPathDB" id="FungiDB:MUCCIDRAFT_115386"/>
<dbReference type="Proteomes" id="UP000077051">
    <property type="component" value="Unassembled WGS sequence"/>
</dbReference>
<evidence type="ECO:0000313" key="3">
    <source>
        <dbReference type="Proteomes" id="UP000077051"/>
    </source>
</evidence>
<dbReference type="AlphaFoldDB" id="A0A168H811"/>
<evidence type="ECO:0000256" key="1">
    <source>
        <dbReference type="SAM" id="MobiDB-lite"/>
    </source>
</evidence>
<gene>
    <name evidence="2" type="ORF">MUCCIDRAFT_115386</name>
</gene>
<dbReference type="EMBL" id="AMYB01000010">
    <property type="protein sequence ID" value="OAC98474.1"/>
    <property type="molecule type" value="Genomic_DNA"/>
</dbReference>
<comment type="caution">
    <text evidence="2">The sequence shown here is derived from an EMBL/GenBank/DDBJ whole genome shotgun (WGS) entry which is preliminary data.</text>
</comment>
<accession>A0A168H811</accession>
<feature type="region of interest" description="Disordered" evidence="1">
    <location>
        <begin position="77"/>
        <end position="104"/>
    </location>
</feature>
<feature type="compositionally biased region" description="Basic and acidic residues" evidence="1">
    <location>
        <begin position="77"/>
        <end position="87"/>
    </location>
</feature>
<keyword evidence="3" id="KW-1185">Reference proteome</keyword>
<dbReference type="OrthoDB" id="2284622at2759"/>
<evidence type="ECO:0000313" key="2">
    <source>
        <dbReference type="EMBL" id="OAC98474.1"/>
    </source>
</evidence>
<sequence>MSKVMERAQKNHFDLVISRYDKKRHVHLKCKMTGTATVMKAEDDQRDRKSVKADCPPIIKITYSKNEDDSLHSKREILEPNEKENVDAHNLTSTTDEAQCLPSH</sequence>
<protein>
    <submittedName>
        <fullName evidence="2">Uncharacterized protein</fullName>
    </submittedName>
</protein>